<reference evidence="2" key="1">
    <citation type="submission" date="2024-07" db="EMBL/GenBank/DDBJ databases">
        <title>Two chromosome-level genome assemblies of Korean endemic species Abeliophyllum distichum and Forsythia ovata (Oleaceae).</title>
        <authorList>
            <person name="Jang H."/>
        </authorList>
    </citation>
    <scope>NUCLEOTIDE SEQUENCE [LARGE SCALE GENOMIC DNA]</scope>
</reference>
<dbReference type="Proteomes" id="UP001604336">
    <property type="component" value="Unassembled WGS sequence"/>
</dbReference>
<gene>
    <name evidence="1" type="ORF">Adt_02944</name>
</gene>
<keyword evidence="2" id="KW-1185">Reference proteome</keyword>
<name>A0ABD1VX38_9LAMI</name>
<evidence type="ECO:0000313" key="2">
    <source>
        <dbReference type="Proteomes" id="UP001604336"/>
    </source>
</evidence>
<sequence>MVFPFSHKLQERDQTDPNLQMMGLGLSSQGMDWKHSVLSQVSSNGTTGTNFQMDSAAYGLLLSDNQPQQSTYENPAMNYPDRTQRAMTLAPVNCYLLGLSFRRF</sequence>
<dbReference type="AlphaFoldDB" id="A0ABD1VX38"/>
<proteinExistence type="predicted"/>
<protein>
    <submittedName>
        <fullName evidence="1">Transcription factor bHLH</fullName>
    </submittedName>
</protein>
<organism evidence="1 2">
    <name type="scientific">Abeliophyllum distichum</name>
    <dbReference type="NCBI Taxonomy" id="126358"/>
    <lineage>
        <taxon>Eukaryota</taxon>
        <taxon>Viridiplantae</taxon>
        <taxon>Streptophyta</taxon>
        <taxon>Embryophyta</taxon>
        <taxon>Tracheophyta</taxon>
        <taxon>Spermatophyta</taxon>
        <taxon>Magnoliopsida</taxon>
        <taxon>eudicotyledons</taxon>
        <taxon>Gunneridae</taxon>
        <taxon>Pentapetalae</taxon>
        <taxon>asterids</taxon>
        <taxon>lamiids</taxon>
        <taxon>Lamiales</taxon>
        <taxon>Oleaceae</taxon>
        <taxon>Forsythieae</taxon>
        <taxon>Abeliophyllum</taxon>
    </lineage>
</organism>
<comment type="caution">
    <text evidence="1">The sequence shown here is derived from an EMBL/GenBank/DDBJ whole genome shotgun (WGS) entry which is preliminary data.</text>
</comment>
<accession>A0ABD1VX38</accession>
<evidence type="ECO:0000313" key="1">
    <source>
        <dbReference type="EMBL" id="KAL2541966.1"/>
    </source>
</evidence>
<dbReference type="EMBL" id="JBFOLK010000001">
    <property type="protein sequence ID" value="KAL2541966.1"/>
    <property type="molecule type" value="Genomic_DNA"/>
</dbReference>